<comment type="caution">
    <text evidence="3">The sequence shown here is derived from an EMBL/GenBank/DDBJ whole genome shotgun (WGS) entry which is preliminary data.</text>
</comment>
<dbReference type="PANTHER" id="PTHR48207:SF3">
    <property type="entry name" value="SUCCINATE--HYDROXYMETHYLGLUTARATE COA-TRANSFERASE"/>
    <property type="match status" value="1"/>
</dbReference>
<evidence type="ECO:0000313" key="3">
    <source>
        <dbReference type="EMBL" id="HAE49697.1"/>
    </source>
</evidence>
<evidence type="ECO:0000313" key="4">
    <source>
        <dbReference type="Proteomes" id="UP000257706"/>
    </source>
</evidence>
<protein>
    <submittedName>
        <fullName evidence="3">CoA transferase</fullName>
    </submittedName>
</protein>
<dbReference type="InterPro" id="IPR023606">
    <property type="entry name" value="CoA-Trfase_III_dom_1_sf"/>
</dbReference>
<gene>
    <name evidence="3" type="ORF">DCK97_19965</name>
</gene>
<reference evidence="3 4" key="1">
    <citation type="journal article" date="2018" name="Nat. Biotechnol.">
        <title>A standardized bacterial taxonomy based on genome phylogeny substantially revises the tree of life.</title>
        <authorList>
            <person name="Parks D.H."/>
            <person name="Chuvochina M."/>
            <person name="Waite D.W."/>
            <person name="Rinke C."/>
            <person name="Skarshewski A."/>
            <person name="Chaumeil P.A."/>
            <person name="Hugenholtz P."/>
        </authorList>
    </citation>
    <scope>NUCLEOTIDE SEQUENCE [LARGE SCALE GENOMIC DNA]</scope>
    <source>
        <strain evidence="3">UBA8739</strain>
    </source>
</reference>
<feature type="region of interest" description="Disordered" evidence="2">
    <location>
        <begin position="1"/>
        <end position="22"/>
    </location>
</feature>
<dbReference type="SUPFAM" id="SSF89796">
    <property type="entry name" value="CoA-transferase family III (CaiB/BaiF)"/>
    <property type="match status" value="1"/>
</dbReference>
<sequence length="420" mass="44225">MTIGGDIPTAATPTGPAADDDRPLAGVRVLAIEQYGAGPFASLYLSDMGAEVIKIEPTPSGTQKGGDSARQSGPHFLGENDSQFFQTFNLGKRSIALDLKSPAGRAVFEKLVGTADAVMNNLRGDQPDRLGITHQALKAVKPSIVCAHLSGYGRSGPRAAWPAYDYLMQAEAGFIALTGDPEGGGTRMGLSVVDYLTGLTTAFALTSALFGAMRTGRGRDVDVTLYDVAVHQLTYPAIWYLNVGTTTERRPRGGHPAVVPCEQFPVADGAIYVMCMLPKFWRALCEITGLPDLAADPRFADVPSRFRNRDALAAILDPVFATRTMADWVAAFAGRLPAAPVLSLAQALDNPFLAERGGIQNVDHPAKPGMRVLSNPIRLDGAVMKARPGPGLGADTDALLGELGYDPAAIAALRAEGAVA</sequence>
<accession>A0A3B9IQU0</accession>
<dbReference type="GO" id="GO:0008410">
    <property type="term" value="F:CoA-transferase activity"/>
    <property type="evidence" value="ECO:0007669"/>
    <property type="project" value="TreeGrafter"/>
</dbReference>
<feature type="region of interest" description="Disordered" evidence="2">
    <location>
        <begin position="56"/>
        <end position="76"/>
    </location>
</feature>
<evidence type="ECO:0000256" key="2">
    <source>
        <dbReference type="SAM" id="MobiDB-lite"/>
    </source>
</evidence>
<dbReference type="Gene3D" id="3.30.1540.10">
    <property type="entry name" value="formyl-coa transferase, domain 3"/>
    <property type="match status" value="1"/>
</dbReference>
<proteinExistence type="predicted"/>
<dbReference type="Gene3D" id="3.40.50.10540">
    <property type="entry name" value="Crotonobetainyl-coa:carnitine coa-transferase, domain 1"/>
    <property type="match status" value="1"/>
</dbReference>
<keyword evidence="1 3" id="KW-0808">Transferase</keyword>
<dbReference type="AlphaFoldDB" id="A0A3B9IQU0"/>
<dbReference type="EMBL" id="DMAI01000324">
    <property type="protein sequence ID" value="HAE49697.1"/>
    <property type="molecule type" value="Genomic_DNA"/>
</dbReference>
<dbReference type="InterPro" id="IPR003673">
    <property type="entry name" value="CoA-Trfase_fam_III"/>
</dbReference>
<dbReference type="Pfam" id="PF02515">
    <property type="entry name" value="CoA_transf_3"/>
    <property type="match status" value="1"/>
</dbReference>
<dbReference type="Proteomes" id="UP000257706">
    <property type="component" value="Unassembled WGS sequence"/>
</dbReference>
<name>A0A3B9IQU0_9PROT</name>
<dbReference type="InterPro" id="IPR050483">
    <property type="entry name" value="CoA-transferase_III_domain"/>
</dbReference>
<dbReference type="InterPro" id="IPR044855">
    <property type="entry name" value="CoA-Trfase_III_dom3_sf"/>
</dbReference>
<organism evidence="3 4">
    <name type="scientific">Tistrella mobilis</name>
    <dbReference type="NCBI Taxonomy" id="171437"/>
    <lineage>
        <taxon>Bacteria</taxon>
        <taxon>Pseudomonadati</taxon>
        <taxon>Pseudomonadota</taxon>
        <taxon>Alphaproteobacteria</taxon>
        <taxon>Geminicoccales</taxon>
        <taxon>Geminicoccaceae</taxon>
        <taxon>Tistrella</taxon>
    </lineage>
</organism>
<evidence type="ECO:0000256" key="1">
    <source>
        <dbReference type="ARBA" id="ARBA00022679"/>
    </source>
</evidence>
<dbReference type="PANTHER" id="PTHR48207">
    <property type="entry name" value="SUCCINATE--HYDROXYMETHYLGLUTARATE COA-TRANSFERASE"/>
    <property type="match status" value="1"/>
</dbReference>
<feature type="compositionally biased region" description="Low complexity" evidence="2">
    <location>
        <begin position="1"/>
        <end position="17"/>
    </location>
</feature>